<protein>
    <submittedName>
        <fullName evidence="11">Hydrolase</fullName>
    </submittedName>
</protein>
<dbReference type="PANTHER" id="PTHR47360">
    <property type="entry name" value="MUREIN DD-ENDOPEPTIDASE MEPS/MUREIN LD-CARBOXYPEPTIDASE"/>
    <property type="match status" value="1"/>
</dbReference>
<evidence type="ECO:0000256" key="7">
    <source>
        <dbReference type="ARBA" id="ARBA00023136"/>
    </source>
</evidence>
<dbReference type="AlphaFoldDB" id="A0A289GCE0"/>
<organism evidence="11 12">
    <name type="scientific">Vibrio anguillarum</name>
    <name type="common">Listonella anguillarum</name>
    <dbReference type="NCBI Taxonomy" id="55601"/>
    <lineage>
        <taxon>Bacteria</taxon>
        <taxon>Pseudomonadati</taxon>
        <taxon>Pseudomonadota</taxon>
        <taxon>Gammaproteobacteria</taxon>
        <taxon>Vibrionales</taxon>
        <taxon>Vibrionaceae</taxon>
        <taxon>Vibrio</taxon>
    </lineage>
</organism>
<keyword evidence="9" id="KW-0449">Lipoprotein</keyword>
<evidence type="ECO:0000256" key="4">
    <source>
        <dbReference type="ARBA" id="ARBA00022729"/>
    </source>
</evidence>
<proteinExistence type="inferred from homology"/>
<evidence type="ECO:0000256" key="8">
    <source>
        <dbReference type="ARBA" id="ARBA00023139"/>
    </source>
</evidence>
<sequence length="170" mass="19021">MIKSPILFALSITSVLTGCVGSPISSNFGPTYVTQEEILSIVQDKDDGLGTVFQRWQGVPYRLGGETLNGVDCSAFVQIAFKDVWQIPLPRTTRSQSQTGFEVNYQNAQRGDLVFFKTSRTSNHVGVYLGDKKFMHASTSKGVMISRIDNPYWASKFWQFRRIISPPNSD</sequence>
<dbReference type="InterPro" id="IPR052062">
    <property type="entry name" value="Murein_DD/LD_carboxypeptidase"/>
</dbReference>
<keyword evidence="4" id="KW-0732">Signal</keyword>
<evidence type="ECO:0000256" key="6">
    <source>
        <dbReference type="ARBA" id="ARBA00022807"/>
    </source>
</evidence>
<keyword evidence="3" id="KW-0645">Protease</keyword>
<dbReference type="GO" id="GO:0016020">
    <property type="term" value="C:membrane"/>
    <property type="evidence" value="ECO:0007669"/>
    <property type="project" value="UniProtKB-SubCell"/>
</dbReference>
<dbReference type="PROSITE" id="PS51935">
    <property type="entry name" value="NLPC_P60"/>
    <property type="match status" value="1"/>
</dbReference>
<dbReference type="PANTHER" id="PTHR47360:SF3">
    <property type="entry name" value="MUREIN DD-ENDOPEPTIDASE MEPS_MUREIN LD-CARBOXYPEPTIDASE"/>
    <property type="match status" value="1"/>
</dbReference>
<evidence type="ECO:0000256" key="2">
    <source>
        <dbReference type="ARBA" id="ARBA00007074"/>
    </source>
</evidence>
<evidence type="ECO:0000256" key="9">
    <source>
        <dbReference type="ARBA" id="ARBA00023288"/>
    </source>
</evidence>
<keyword evidence="7" id="KW-0472">Membrane</keyword>
<dbReference type="RefSeq" id="WP_019282160.1">
    <property type="nucleotide sequence ID" value="NZ_CP023054.1"/>
</dbReference>
<dbReference type="GO" id="GO:0008234">
    <property type="term" value="F:cysteine-type peptidase activity"/>
    <property type="evidence" value="ECO:0007669"/>
    <property type="project" value="UniProtKB-KW"/>
</dbReference>
<dbReference type="PROSITE" id="PS51257">
    <property type="entry name" value="PROKAR_LIPOPROTEIN"/>
    <property type="match status" value="1"/>
</dbReference>
<dbReference type="Proteomes" id="UP000256923">
    <property type="component" value="Chromosome 1"/>
</dbReference>
<feature type="domain" description="NlpC/P60" evidence="10">
    <location>
        <begin position="43"/>
        <end position="164"/>
    </location>
</feature>
<evidence type="ECO:0000256" key="3">
    <source>
        <dbReference type="ARBA" id="ARBA00022670"/>
    </source>
</evidence>
<evidence type="ECO:0000313" key="12">
    <source>
        <dbReference type="Proteomes" id="UP000256923"/>
    </source>
</evidence>
<dbReference type="SUPFAM" id="SSF54001">
    <property type="entry name" value="Cysteine proteinases"/>
    <property type="match status" value="1"/>
</dbReference>
<dbReference type="GO" id="GO:0006508">
    <property type="term" value="P:proteolysis"/>
    <property type="evidence" value="ECO:0007669"/>
    <property type="project" value="UniProtKB-KW"/>
</dbReference>
<gene>
    <name evidence="11" type="ORF">DYL72_00220</name>
</gene>
<keyword evidence="8" id="KW-0564">Palmitate</keyword>
<keyword evidence="6" id="KW-0788">Thiol protease</keyword>
<dbReference type="Pfam" id="PF00877">
    <property type="entry name" value="NLPC_P60"/>
    <property type="match status" value="1"/>
</dbReference>
<comment type="similarity">
    <text evidence="2">Belongs to the peptidase C40 family.</text>
</comment>
<dbReference type="Gene3D" id="3.90.1720.10">
    <property type="entry name" value="endopeptidase domain like (from Nostoc punctiforme)"/>
    <property type="match status" value="1"/>
</dbReference>
<evidence type="ECO:0000256" key="1">
    <source>
        <dbReference type="ARBA" id="ARBA00004635"/>
    </source>
</evidence>
<comment type="subcellular location">
    <subcellularLocation>
        <location evidence="1">Membrane</location>
        <topology evidence="1">Lipid-anchor</topology>
    </subcellularLocation>
</comment>
<dbReference type="EMBL" id="CP034672">
    <property type="protein sequence ID" value="AZS23625.1"/>
    <property type="molecule type" value="Genomic_DNA"/>
</dbReference>
<evidence type="ECO:0000259" key="10">
    <source>
        <dbReference type="PROSITE" id="PS51935"/>
    </source>
</evidence>
<accession>A0A289GCE0</accession>
<keyword evidence="5 11" id="KW-0378">Hydrolase</keyword>
<name>A0A289GCE0_VIBAN</name>
<evidence type="ECO:0000256" key="5">
    <source>
        <dbReference type="ARBA" id="ARBA00022801"/>
    </source>
</evidence>
<dbReference type="InterPro" id="IPR038765">
    <property type="entry name" value="Papain-like_cys_pep_sf"/>
</dbReference>
<reference evidence="11 12" key="1">
    <citation type="submission" date="2018-12" db="EMBL/GenBank/DDBJ databases">
        <title>Characterization and Draft Genome of Vibrio anguillarum J360 Marine Pathogen Isolated from an Outbreak in Lumpfish (Cyclopterus lumpus).</title>
        <authorList>
            <person name="Vasquez J.I."/>
            <person name="Cao T."/>
            <person name="Chakraborty S."/>
            <person name="Gnanagobal H."/>
            <person name="Wescot J."/>
            <person name="Boyce D."/>
            <person name="Santander J."/>
        </authorList>
    </citation>
    <scope>NUCLEOTIDE SEQUENCE [LARGE SCALE GENOMIC DNA]</scope>
    <source>
        <strain evidence="11 12">J360</strain>
    </source>
</reference>
<dbReference type="InterPro" id="IPR000064">
    <property type="entry name" value="NLP_P60_dom"/>
</dbReference>
<evidence type="ECO:0000313" key="11">
    <source>
        <dbReference type="EMBL" id="AZS23625.1"/>
    </source>
</evidence>